<proteinExistence type="predicted"/>
<dbReference type="InterPro" id="IPR035969">
    <property type="entry name" value="Rab-GAP_TBC_sf"/>
</dbReference>
<reference evidence="2" key="1">
    <citation type="journal article" date="2006" name="Science">
        <title>Phytophthora genome sequences uncover evolutionary origins and mechanisms of pathogenesis.</title>
        <authorList>
            <person name="Tyler B.M."/>
            <person name="Tripathy S."/>
            <person name="Zhang X."/>
            <person name="Dehal P."/>
            <person name="Jiang R.H."/>
            <person name="Aerts A."/>
            <person name="Arredondo F.D."/>
            <person name="Baxter L."/>
            <person name="Bensasson D."/>
            <person name="Beynon J.L."/>
            <person name="Chapman J."/>
            <person name="Damasceno C.M."/>
            <person name="Dorrance A.E."/>
            <person name="Dou D."/>
            <person name="Dickerman A.W."/>
            <person name="Dubchak I.L."/>
            <person name="Garbelotto M."/>
            <person name="Gijzen M."/>
            <person name="Gordon S.G."/>
            <person name="Govers F."/>
            <person name="Grunwald N.J."/>
            <person name="Huang W."/>
            <person name="Ivors K.L."/>
            <person name="Jones R.W."/>
            <person name="Kamoun S."/>
            <person name="Krampis K."/>
            <person name="Lamour K.H."/>
            <person name="Lee M.K."/>
            <person name="McDonald W.H."/>
            <person name="Medina M."/>
            <person name="Meijer H.J."/>
            <person name="Nordberg E.K."/>
            <person name="Maclean D.J."/>
            <person name="Ospina-Giraldo M.D."/>
            <person name="Morris P.F."/>
            <person name="Phuntumart V."/>
            <person name="Putnam N.H."/>
            <person name="Rash S."/>
            <person name="Rose J.K."/>
            <person name="Sakihama Y."/>
            <person name="Salamov A.A."/>
            <person name="Savidor A."/>
            <person name="Scheuring C.F."/>
            <person name="Smith B.M."/>
            <person name="Sobral B.W."/>
            <person name="Terry A."/>
            <person name="Torto-Alalibo T.A."/>
            <person name="Win J."/>
            <person name="Xu Z."/>
            <person name="Zhang H."/>
            <person name="Grigoriev I.V."/>
            <person name="Rokhsar D.S."/>
            <person name="Boore J.L."/>
        </authorList>
    </citation>
    <scope>NUCLEOTIDE SEQUENCE [LARGE SCALE GENOMIC DNA]</scope>
    <source>
        <strain evidence="2">Pr102</strain>
    </source>
</reference>
<dbReference type="InParanoid" id="H3GHB1"/>
<sequence length="264" mass="29849">MLSRNFRTTYYKTLGVPVVQHIVDVDASFAALLGERTVNVPQLLKLALELGIAPQYRARMWLLLAGVLPPYPGLWTFVLRERHAMFEDVVGAAQVLQAKDVSEGDEGGGVYYDFSELLVKDEDDAEDEVAGKTPRPPSLQDLKRLVHLHRTYWREIAACDAPLLCGMDDPNFLLGVARVVCEVLTQAPERFWCFTRLLELFHDGLELVDPMVTVDTLYKAQLADFEAVFLRTLDVKRRRLTADGSISSMHVLKSGHDEEHGRRR</sequence>
<dbReference type="Proteomes" id="UP000005238">
    <property type="component" value="Unassembled WGS sequence"/>
</dbReference>
<dbReference type="OMA" id="FRICATK"/>
<dbReference type="RefSeq" id="XP_067745792.1">
    <property type="nucleotide sequence ID" value="XM_067891436.1"/>
</dbReference>
<dbReference type="GO" id="GO:0005096">
    <property type="term" value="F:GTPase activator activity"/>
    <property type="evidence" value="ECO:0000318"/>
    <property type="project" value="GO_Central"/>
</dbReference>
<dbReference type="GeneID" id="94227244"/>
<dbReference type="PANTHER" id="PTHR13530:SF3">
    <property type="entry name" value="TBC1 DOMAIN FAMILY MEMBER 7"/>
    <property type="match status" value="1"/>
</dbReference>
<dbReference type="VEuPathDB" id="FungiDB:KRP23_6266"/>
<dbReference type="VEuPathDB" id="FungiDB:KRP22_5644"/>
<organism evidence="1 2">
    <name type="scientific">Phytophthora ramorum</name>
    <name type="common">Sudden oak death agent</name>
    <dbReference type="NCBI Taxonomy" id="164328"/>
    <lineage>
        <taxon>Eukaryota</taxon>
        <taxon>Sar</taxon>
        <taxon>Stramenopiles</taxon>
        <taxon>Oomycota</taxon>
        <taxon>Peronosporomycetes</taxon>
        <taxon>Peronosporales</taxon>
        <taxon>Peronosporaceae</taxon>
        <taxon>Phytophthora</taxon>
    </lineage>
</organism>
<dbReference type="HOGENOM" id="CLU_1096128_0_0_1"/>
<dbReference type="GO" id="GO:0062078">
    <property type="term" value="F:TSC1-TSC2 complex binding"/>
    <property type="evidence" value="ECO:0000318"/>
    <property type="project" value="GO_Central"/>
</dbReference>
<dbReference type="PANTHER" id="PTHR13530">
    <property type="entry name" value="TBC1 DOMAIN FAMILY MEMBER 7"/>
    <property type="match status" value="1"/>
</dbReference>
<dbReference type="InterPro" id="IPR039842">
    <property type="entry name" value="TBC1D7"/>
</dbReference>
<dbReference type="EMBL" id="DS566009">
    <property type="status" value="NOT_ANNOTATED_CDS"/>
    <property type="molecule type" value="Genomic_DNA"/>
</dbReference>
<protein>
    <recommendedName>
        <fullName evidence="3">Rab-GAP TBC domain-containing protein</fullName>
    </recommendedName>
</protein>
<dbReference type="AlphaFoldDB" id="H3GHB1"/>
<evidence type="ECO:0008006" key="3">
    <source>
        <dbReference type="Google" id="ProtNLM"/>
    </source>
</evidence>
<keyword evidence="2" id="KW-1185">Reference proteome</keyword>
<evidence type="ECO:0000313" key="1">
    <source>
        <dbReference type="EnsemblProtists" id="Phyra75294"/>
    </source>
</evidence>
<accession>H3GHB1</accession>
<name>H3GHB1_PHYRM</name>
<dbReference type="OrthoDB" id="159449at2759"/>
<dbReference type="GO" id="GO:0032007">
    <property type="term" value="P:negative regulation of TOR signaling"/>
    <property type="evidence" value="ECO:0000318"/>
    <property type="project" value="GO_Central"/>
</dbReference>
<dbReference type="GO" id="GO:0033596">
    <property type="term" value="C:TSC1-TSC2 complex"/>
    <property type="evidence" value="ECO:0000318"/>
    <property type="project" value="GO_Central"/>
</dbReference>
<evidence type="ECO:0000313" key="2">
    <source>
        <dbReference type="Proteomes" id="UP000005238"/>
    </source>
</evidence>
<dbReference type="EnsemblProtists" id="Phyra75294">
    <property type="protein sequence ID" value="Phyra75294"/>
    <property type="gene ID" value="Phyra75294"/>
</dbReference>
<dbReference type="SUPFAM" id="SSF47923">
    <property type="entry name" value="Ypt/Rab-GAP domain of gyp1p"/>
    <property type="match status" value="1"/>
</dbReference>
<dbReference type="eggNOG" id="ENOG502RAR7">
    <property type="taxonomic scope" value="Eukaryota"/>
</dbReference>
<reference evidence="1" key="2">
    <citation type="submission" date="2015-06" db="UniProtKB">
        <authorList>
            <consortium name="EnsemblProtists"/>
        </authorList>
    </citation>
    <scope>IDENTIFICATION</scope>
    <source>
        <strain evidence="1">Pr102</strain>
    </source>
</reference>
<dbReference type="Gene3D" id="1.10.10.750">
    <property type="entry name" value="Ypt/Rab-GAP domain of gyp1p, domain 1"/>
    <property type="match status" value="1"/>
</dbReference>